<evidence type="ECO:0000256" key="1">
    <source>
        <dbReference type="SAM" id="Phobius"/>
    </source>
</evidence>
<accession>A0A0W0ULI2</accession>
<dbReference type="OrthoDB" id="5653564at2"/>
<feature type="transmembrane region" description="Helical" evidence="1">
    <location>
        <begin position="77"/>
        <end position="98"/>
    </location>
</feature>
<dbReference type="EMBL" id="LYOZ01000052">
    <property type="protein sequence ID" value="OCH96838.1"/>
    <property type="molecule type" value="Genomic_DNA"/>
</dbReference>
<keyword evidence="5" id="KW-1185">Reference proteome</keyword>
<proteinExistence type="predicted"/>
<keyword evidence="1" id="KW-0472">Membrane</keyword>
<comment type="caution">
    <text evidence="2">The sequence shown here is derived from an EMBL/GenBank/DDBJ whole genome shotgun (WGS) entry which is preliminary data.</text>
</comment>
<keyword evidence="1" id="KW-1133">Transmembrane helix</keyword>
<evidence type="ECO:0000313" key="3">
    <source>
        <dbReference type="EMBL" id="OCH96838.1"/>
    </source>
</evidence>
<evidence type="ECO:0000313" key="4">
    <source>
        <dbReference type="Proteomes" id="UP000054715"/>
    </source>
</evidence>
<dbReference type="STRING" id="455.Ljam_2919"/>
<feature type="transmembrane region" description="Helical" evidence="1">
    <location>
        <begin position="118"/>
        <end position="147"/>
    </location>
</feature>
<dbReference type="RefSeq" id="WP_058450717.1">
    <property type="nucleotide sequence ID" value="NZ_CAAAJF010000001.1"/>
</dbReference>
<dbReference type="AlphaFoldDB" id="A0A0W0ULI2"/>
<keyword evidence="1" id="KW-0812">Transmembrane</keyword>
<gene>
    <name evidence="3" type="ORF">A8135_04130</name>
    <name evidence="2" type="ORF">Ljam_2919</name>
</gene>
<name>A0A0W0ULI2_9GAMM</name>
<evidence type="ECO:0008006" key="6">
    <source>
        <dbReference type="Google" id="ProtNLM"/>
    </source>
</evidence>
<dbReference type="Proteomes" id="UP000054715">
    <property type="component" value="Unassembled WGS sequence"/>
</dbReference>
<reference evidence="2 4" key="1">
    <citation type="submission" date="2015-11" db="EMBL/GenBank/DDBJ databases">
        <title>Genomic analysis of 38 Legionella species identifies large and diverse effector repertoires.</title>
        <authorList>
            <person name="Burstein D."/>
            <person name="Amaro F."/>
            <person name="Zusman T."/>
            <person name="Lifshitz Z."/>
            <person name="Cohen O."/>
            <person name="Gilbert J.A."/>
            <person name="Pupko T."/>
            <person name="Shuman H.A."/>
            <person name="Segal G."/>
        </authorList>
    </citation>
    <scope>NUCLEOTIDE SEQUENCE [LARGE SCALE GENOMIC DNA]</scope>
    <source>
        <strain evidence="2 4">JA-26-G1-E2</strain>
    </source>
</reference>
<protein>
    <recommendedName>
        <fullName evidence="6">Transmembrane protein</fullName>
    </recommendedName>
</protein>
<dbReference type="Proteomes" id="UP000093336">
    <property type="component" value="Unassembled WGS sequence"/>
</dbReference>
<evidence type="ECO:0000313" key="5">
    <source>
        <dbReference type="Proteomes" id="UP000093336"/>
    </source>
</evidence>
<dbReference type="PATRIC" id="fig|455.5.peg.3066"/>
<evidence type="ECO:0000313" key="2">
    <source>
        <dbReference type="EMBL" id="KTD08724.1"/>
    </source>
</evidence>
<feature type="transmembrane region" description="Helical" evidence="1">
    <location>
        <begin position="42"/>
        <end position="65"/>
    </location>
</feature>
<reference evidence="3 5" key="2">
    <citation type="submission" date="2016-05" db="EMBL/GenBank/DDBJ databases">
        <authorList>
            <person name="Prochazka B."/>
            <person name="Indra A."/>
            <person name="Hasenberger P."/>
            <person name="Blaschitz M."/>
            <person name="Wagner L."/>
            <person name="Wewalka G."/>
            <person name="Sorschag S."/>
            <person name="Schmid D."/>
            <person name="Ruppitsch W."/>
        </authorList>
    </citation>
    <scope>NUCLEOTIDE SEQUENCE [LARGE SCALE GENOMIC DNA]</scope>
    <source>
        <strain evidence="3 5">974010_12</strain>
    </source>
</reference>
<dbReference type="EMBL" id="LNYG01000013">
    <property type="protein sequence ID" value="KTD08724.1"/>
    <property type="molecule type" value="Genomic_DNA"/>
</dbReference>
<feature type="transmembrane region" description="Helical" evidence="1">
    <location>
        <begin position="12"/>
        <end position="30"/>
    </location>
</feature>
<organism evidence="2 4">
    <name type="scientific">Legionella jamestowniensis</name>
    <dbReference type="NCBI Taxonomy" id="455"/>
    <lineage>
        <taxon>Bacteria</taxon>
        <taxon>Pseudomonadati</taxon>
        <taxon>Pseudomonadota</taxon>
        <taxon>Gammaproteobacteria</taxon>
        <taxon>Legionellales</taxon>
        <taxon>Legionellaceae</taxon>
        <taxon>Legionella</taxon>
    </lineage>
</organism>
<sequence>MTLKKSDMSLNPRFTGAIFFAIYSLLILLFTKYTLLPLKDSALFPLWTSLILTLIIGILTGNLFGKALAKKRSWFSVFLIGIIASCFILLCFSLAILTHFYYTDSPILERLQYWQDHVVFYGVILATLFLTVGVWFIPLTALVALYFNKRFWPGLITIGEQQKTLKKENDNADE</sequence>